<organism evidence="3">
    <name type="scientific">Salpingoeca rosetta (strain ATCC 50818 / BSB-021)</name>
    <dbReference type="NCBI Taxonomy" id="946362"/>
    <lineage>
        <taxon>Eukaryota</taxon>
        <taxon>Choanoflagellata</taxon>
        <taxon>Craspedida</taxon>
        <taxon>Salpingoecidae</taxon>
        <taxon>Salpingoeca</taxon>
    </lineage>
</organism>
<reference evidence="2" key="1">
    <citation type="submission" date="2009-08" db="EMBL/GenBank/DDBJ databases">
        <title>Annotation of Salpingoeca rosetta.</title>
        <authorList>
            <consortium name="The Broad Institute Genome Sequencing Platform"/>
            <person name="Russ C."/>
            <person name="Cuomo C."/>
            <person name="Burger G."/>
            <person name="Gray M.W."/>
            <person name="Holland P.W.H."/>
            <person name="King N."/>
            <person name="Lang F.B.F."/>
            <person name="Roger A.J."/>
            <person name="Ruiz-Trillo I."/>
            <person name="Young S.K."/>
            <person name="Zeng Q."/>
            <person name="Gargeya S."/>
            <person name="Alvarado L."/>
            <person name="Berlin A."/>
            <person name="Chapman S.B."/>
            <person name="Chen Z."/>
            <person name="Freedman E."/>
            <person name="Gellesch M."/>
            <person name="Goldberg J."/>
            <person name="Griggs A."/>
            <person name="Gujja S."/>
            <person name="Heilman E."/>
            <person name="Heiman D."/>
            <person name="Howarth C."/>
            <person name="Mehta T."/>
            <person name="Neiman D."/>
            <person name="Pearson M."/>
            <person name="Roberts A."/>
            <person name="Saif S."/>
            <person name="Shea T."/>
            <person name="Shenoy N."/>
            <person name="Sisk P."/>
            <person name="Stolte C."/>
            <person name="Sykes S."/>
            <person name="White J."/>
            <person name="Yandava C."/>
            <person name="Haas B."/>
            <person name="Nusbaum C."/>
            <person name="Birren B."/>
        </authorList>
    </citation>
    <scope>NUCLEOTIDE SEQUENCE [LARGE SCALE GENOMIC DNA]</scope>
    <source>
        <strain evidence="2">ATCC 50818</strain>
    </source>
</reference>
<sequence length="152" mass="16858">MKLGGIGVSDSVVEEGRHFHNPQQRASKLDDTPKLVLVNLQQVVPNVDPSRGHFPALSDRDNTPVSALPTSLHCSTHLHAIKITSDRNNSKSSPTKTASNRLFPSVDPQQQQQQQLSTTARQKLQLGLCRIRLSSPNFTFSHEHNLPQIKKT</sequence>
<dbReference type="KEGG" id="sre:PTSG_08339"/>
<feature type="compositionally biased region" description="Polar residues" evidence="1">
    <location>
        <begin position="90"/>
        <end position="102"/>
    </location>
</feature>
<accession>F2UJE8</accession>
<evidence type="ECO:0000313" key="3">
    <source>
        <dbReference type="Proteomes" id="UP000007799"/>
    </source>
</evidence>
<dbReference type="Proteomes" id="UP000007799">
    <property type="component" value="Unassembled WGS sequence"/>
</dbReference>
<feature type="region of interest" description="Disordered" evidence="1">
    <location>
        <begin position="83"/>
        <end position="119"/>
    </location>
</feature>
<evidence type="ECO:0000256" key="1">
    <source>
        <dbReference type="SAM" id="MobiDB-lite"/>
    </source>
</evidence>
<dbReference type="AlphaFoldDB" id="F2UJE8"/>
<keyword evidence="3" id="KW-1185">Reference proteome</keyword>
<dbReference type="RefSeq" id="XP_004990591.1">
    <property type="nucleotide sequence ID" value="XM_004990534.1"/>
</dbReference>
<name>F2UJE8_SALR5</name>
<evidence type="ECO:0000313" key="2">
    <source>
        <dbReference type="EMBL" id="EGD77247.1"/>
    </source>
</evidence>
<dbReference type="EMBL" id="GL832977">
    <property type="protein sequence ID" value="EGD77247.1"/>
    <property type="molecule type" value="Genomic_DNA"/>
</dbReference>
<protein>
    <submittedName>
        <fullName evidence="2">Uncharacterized protein</fullName>
    </submittedName>
</protein>
<gene>
    <name evidence="2" type="ORF">PTSG_08339</name>
</gene>
<dbReference type="GeneID" id="16071150"/>
<proteinExistence type="predicted"/>
<dbReference type="InParanoid" id="F2UJE8"/>